<accession>A0A061IV87</accession>
<feature type="transmembrane region" description="Helical" evidence="1">
    <location>
        <begin position="12"/>
        <end position="31"/>
    </location>
</feature>
<keyword evidence="1" id="KW-0472">Membrane</keyword>
<name>A0A061IV87_TRYRA</name>
<evidence type="ECO:0000313" key="2">
    <source>
        <dbReference type="EMBL" id="ESL04962.1"/>
    </source>
</evidence>
<keyword evidence="3" id="KW-1185">Reference proteome</keyword>
<sequence>MSLFENFDCLFFFWSCAFAVSSVVWLLYFFFLDYYYFFFLAFFFIFGLFPVYFSFPLCVCVAPPTLISLVRTCISTW</sequence>
<reference evidence="2 3" key="1">
    <citation type="submission" date="2013-07" db="EMBL/GenBank/DDBJ databases">
        <authorList>
            <person name="Stoco P.H."/>
            <person name="Wagner G."/>
            <person name="Gerber A."/>
            <person name="Zaha A."/>
            <person name="Thompson C."/>
            <person name="Bartholomeu D.C."/>
            <person name="Luckemeyer D.D."/>
            <person name="Bahia D."/>
            <person name="Loreto E."/>
            <person name="Prestes E.B."/>
            <person name="Lima F.M."/>
            <person name="Rodrigues-Luiz G."/>
            <person name="Vallejo G.A."/>
            <person name="Filho J.F."/>
            <person name="Monteiro K.M."/>
            <person name="Tyler K.M."/>
            <person name="de Almeida L.G."/>
            <person name="Ortiz M.F."/>
            <person name="Siervo M.A."/>
            <person name="de Moraes M.H."/>
            <person name="Cunha O.L."/>
            <person name="Mendonca-Neto R."/>
            <person name="Silva R."/>
            <person name="Teixeira S.M."/>
            <person name="Murta S.M."/>
            <person name="Sincero T.C."/>
            <person name="Mendes T.A."/>
            <person name="Urmenyi T.P."/>
            <person name="Silva V.G."/>
            <person name="da Rocha W.D."/>
            <person name="Andersson B."/>
            <person name="Romanha A.J."/>
            <person name="Steindel M."/>
            <person name="de Vasconcelos A.T."/>
            <person name="Grisard E.C."/>
        </authorList>
    </citation>
    <scope>NUCLEOTIDE SEQUENCE [LARGE SCALE GENOMIC DNA]</scope>
    <source>
        <strain evidence="2 3">SC58</strain>
    </source>
</reference>
<keyword evidence="1" id="KW-1133">Transmembrane helix</keyword>
<comment type="caution">
    <text evidence="2">The sequence shown here is derived from an EMBL/GenBank/DDBJ whole genome shotgun (WGS) entry which is preliminary data.</text>
</comment>
<evidence type="ECO:0000313" key="3">
    <source>
        <dbReference type="Proteomes" id="UP000031737"/>
    </source>
</evidence>
<keyword evidence="1" id="KW-0812">Transmembrane</keyword>
<dbReference type="EMBL" id="AUPL01007769">
    <property type="protein sequence ID" value="ESL04962.1"/>
    <property type="molecule type" value="Genomic_DNA"/>
</dbReference>
<proteinExistence type="predicted"/>
<evidence type="ECO:0000256" key="1">
    <source>
        <dbReference type="SAM" id="Phobius"/>
    </source>
</evidence>
<dbReference type="AlphaFoldDB" id="A0A061IV87"/>
<dbReference type="Proteomes" id="UP000031737">
    <property type="component" value="Unassembled WGS sequence"/>
</dbReference>
<protein>
    <submittedName>
        <fullName evidence="2">Uncharacterized protein</fullName>
    </submittedName>
</protein>
<gene>
    <name evidence="2" type="ORF">TRSC58_07466</name>
</gene>
<organism evidence="2 3">
    <name type="scientific">Trypanosoma rangeli SC58</name>
    <dbReference type="NCBI Taxonomy" id="429131"/>
    <lineage>
        <taxon>Eukaryota</taxon>
        <taxon>Discoba</taxon>
        <taxon>Euglenozoa</taxon>
        <taxon>Kinetoplastea</taxon>
        <taxon>Metakinetoplastina</taxon>
        <taxon>Trypanosomatida</taxon>
        <taxon>Trypanosomatidae</taxon>
        <taxon>Trypanosoma</taxon>
        <taxon>Herpetosoma</taxon>
    </lineage>
</organism>
<feature type="transmembrane region" description="Helical" evidence="1">
    <location>
        <begin position="37"/>
        <end position="62"/>
    </location>
</feature>
<dbReference type="VEuPathDB" id="TriTrypDB:TRSC58_07466"/>